<evidence type="ECO:0000313" key="1">
    <source>
        <dbReference type="EMBL" id="PHV72463.1"/>
    </source>
</evidence>
<evidence type="ECO:0000313" key="2">
    <source>
        <dbReference type="Proteomes" id="UP000224460"/>
    </source>
</evidence>
<proteinExistence type="predicted"/>
<gene>
    <name evidence="1" type="ORF">CS063_01575</name>
</gene>
<protein>
    <submittedName>
        <fullName evidence="1">Baseplate J protein</fullName>
    </submittedName>
</protein>
<comment type="caution">
    <text evidence="1">The sequence shown here is derived from an EMBL/GenBank/DDBJ whole genome shotgun (WGS) entry which is preliminary data.</text>
</comment>
<dbReference type="EMBL" id="PEDL01000001">
    <property type="protein sequence ID" value="PHV72463.1"/>
    <property type="molecule type" value="Genomic_DNA"/>
</dbReference>
<name>A0AC61DI73_9FIRM</name>
<keyword evidence="2" id="KW-1185">Reference proteome</keyword>
<organism evidence="1 2">
    <name type="scientific">Sporanaerobium hydrogeniformans</name>
    <dbReference type="NCBI Taxonomy" id="3072179"/>
    <lineage>
        <taxon>Bacteria</taxon>
        <taxon>Bacillati</taxon>
        <taxon>Bacillota</taxon>
        <taxon>Clostridia</taxon>
        <taxon>Lachnospirales</taxon>
        <taxon>Lachnospiraceae</taxon>
        <taxon>Sporanaerobium</taxon>
    </lineage>
</organism>
<sequence>MTYENILSSMLEGVTSDVDKREGSIIYDALAPCALKLAETYFELNNFLNLVFSDTTVGIYLDRCVADFGLSRKQATKAIRKIITSGVVPIGTRWAIEDTTYKVIEFITVGEYKAECEQYGDIGNTYTGTLQSLDNISGITANLTAILLSGQEEENDENLRDRFYNKVRMPATSGNTYHYRQWALEVEGIGDCKVFPIWNGAGTVKVLIVDSNKEVDETLEATVATHIEEVRPIGATVTVDSPTAKTIEATSTITLDGSKTLEEVKASFEEKLKKYLNSTVFKTYSISYAMIGSILLTTPGVSDYENLLVNSGTANIAIESTEIPILGAVTLTEVVD</sequence>
<accession>A0AC61DI73</accession>
<dbReference type="Proteomes" id="UP000224460">
    <property type="component" value="Unassembled WGS sequence"/>
</dbReference>
<reference evidence="1" key="1">
    <citation type="submission" date="2017-10" db="EMBL/GenBank/DDBJ databases">
        <title>Genome sequence of cellulolytic Lachnospiraceae bacterium XHS1971 isolated from hotspring sediment.</title>
        <authorList>
            <person name="Vasudevan G."/>
            <person name="Joshi A.J."/>
            <person name="Hivarkar S."/>
            <person name="Lanjekar V.B."/>
            <person name="Dhakephalkar P.K."/>
            <person name="Dagar S."/>
        </authorList>
    </citation>
    <scope>NUCLEOTIDE SEQUENCE</scope>
    <source>
        <strain evidence="1">XHS1971</strain>
    </source>
</reference>